<name>A0AAJ5WQH8_9BACT</name>
<dbReference type="PANTHER" id="PTHR28208:SF3">
    <property type="entry name" value="PHOSPHATIDATE PHOSPHATASE APP1"/>
    <property type="match status" value="1"/>
</dbReference>
<proteinExistence type="predicted"/>
<feature type="domain" description="Phosphatidate phosphatase APP1 catalytic" evidence="1">
    <location>
        <begin position="140"/>
        <end position="296"/>
    </location>
</feature>
<protein>
    <submittedName>
        <fullName evidence="2">DUF2183 domain-containing protein</fullName>
    </submittedName>
</protein>
<gene>
    <name evidence="2" type="ORF">P0Y53_02255</name>
</gene>
<dbReference type="GO" id="GO:0008195">
    <property type="term" value="F:phosphatidate phosphatase activity"/>
    <property type="evidence" value="ECO:0007669"/>
    <property type="project" value="InterPro"/>
</dbReference>
<dbReference type="AlphaFoldDB" id="A0AAJ5WQH8"/>
<accession>A0AAJ5WQH8</accession>
<reference evidence="2" key="1">
    <citation type="submission" date="2023-03" db="EMBL/GenBank/DDBJ databases">
        <title>Andean soil-derived lignocellulolytic bacterial consortium as a source of novel taxa and putative plastic-active enzymes.</title>
        <authorList>
            <person name="Diaz-Garcia L."/>
            <person name="Chuvochina M."/>
            <person name="Feuerriegel G."/>
            <person name="Bunk B."/>
            <person name="Sproer C."/>
            <person name="Streit W.R."/>
            <person name="Rodriguez L.M."/>
            <person name="Overmann J."/>
            <person name="Jimenez D.J."/>
        </authorList>
    </citation>
    <scope>NUCLEOTIDE SEQUENCE</scope>
    <source>
        <strain evidence="2">MAG 7</strain>
    </source>
</reference>
<dbReference type="PANTHER" id="PTHR28208">
    <property type="entry name" value="PHOSPHATIDATE PHOSPHATASE APP1"/>
    <property type="match status" value="1"/>
</dbReference>
<dbReference type="Proteomes" id="UP001220610">
    <property type="component" value="Chromosome"/>
</dbReference>
<dbReference type="InterPro" id="IPR052935">
    <property type="entry name" value="Mg2+_PAP"/>
</dbReference>
<dbReference type="EMBL" id="CP119311">
    <property type="protein sequence ID" value="WEK36311.1"/>
    <property type="molecule type" value="Genomic_DNA"/>
</dbReference>
<evidence type="ECO:0000259" key="1">
    <source>
        <dbReference type="Pfam" id="PF09949"/>
    </source>
</evidence>
<evidence type="ECO:0000313" key="3">
    <source>
        <dbReference type="Proteomes" id="UP001220610"/>
    </source>
</evidence>
<sequence length="345" mass="38618">MKKLKEIVFRWMRLSNRPVVKLYHGFGGNGQLVIYGHVLAISPLPRKKYRQNVWTNTLALIRLFMVKPIAGVEVLLNYEGAAVRATTDTDGFFRLQWKPAQMPAPGWHTVEVVIENGPSASLKGISGEGELLAPDPGQYAIISDIDDTFLISHSSNLRKRLFVLLTQNAYSRQPFEDVVRHYQALAKAGSVNGGSNPFFYVSSSEWNLYNYILDFTRKNELPKGVFLLSQLKRLSEAWKTGQNKHATKFTRIVRILEAFPDQQFILLGDDSQQDPVIYASVAEHFGTRIRAVYLRNVFPKNKAMVDTAIAGITAAGIPVCHFTHSREAIAHSAAIGLISPEQPLP</sequence>
<dbReference type="Pfam" id="PF09949">
    <property type="entry name" value="APP1_cat"/>
    <property type="match status" value="1"/>
</dbReference>
<organism evidence="2 3">
    <name type="scientific">Candidatus Pseudobacter hemicellulosilyticus</name>
    <dbReference type="NCBI Taxonomy" id="3121375"/>
    <lineage>
        <taxon>Bacteria</taxon>
        <taxon>Pseudomonadati</taxon>
        <taxon>Bacteroidota</taxon>
        <taxon>Chitinophagia</taxon>
        <taxon>Chitinophagales</taxon>
        <taxon>Chitinophagaceae</taxon>
        <taxon>Pseudobacter</taxon>
    </lineage>
</organism>
<dbReference type="InterPro" id="IPR019236">
    <property type="entry name" value="APP1_cat"/>
</dbReference>
<evidence type="ECO:0000313" key="2">
    <source>
        <dbReference type="EMBL" id="WEK36311.1"/>
    </source>
</evidence>